<evidence type="ECO:0000256" key="1">
    <source>
        <dbReference type="SAM" id="MobiDB-lite"/>
    </source>
</evidence>
<name>A0AAX1XFR4_BURML</name>
<organism evidence="2 3">
    <name type="scientific">Burkholderia mallei</name>
    <name type="common">Pseudomonas mallei</name>
    <dbReference type="NCBI Taxonomy" id="13373"/>
    <lineage>
        <taxon>Bacteria</taxon>
        <taxon>Pseudomonadati</taxon>
        <taxon>Pseudomonadota</taxon>
        <taxon>Betaproteobacteria</taxon>
        <taxon>Burkholderiales</taxon>
        <taxon>Burkholderiaceae</taxon>
        <taxon>Burkholderia</taxon>
        <taxon>pseudomallei group</taxon>
    </lineage>
</organism>
<protein>
    <submittedName>
        <fullName evidence="2">Uncharacterized protein</fullName>
    </submittedName>
</protein>
<dbReference type="Proteomes" id="UP000269379">
    <property type="component" value="Unassembled WGS sequence"/>
</dbReference>
<reference evidence="3" key="1">
    <citation type="submission" date="2018-10" db="EMBL/GenBank/DDBJ databases">
        <title>FDA dAtabase for Regulatory Grade micrObial Sequences (FDA-ARGOS): Supporting development and validation of Infectious Disease Dx tests.</title>
        <authorList>
            <person name="Minogue T."/>
            <person name="Wolcott M."/>
            <person name="Wasieloski L."/>
            <person name="Aguilar W."/>
            <person name="Moore D."/>
            <person name="Jaissle J."/>
            <person name="Tallon L."/>
            <person name="Sadzewicz L."/>
            <person name="Zhao X."/>
            <person name="Vavikolanu K."/>
            <person name="Mehta A."/>
            <person name="Aluvathingal J."/>
            <person name="Nadendla S."/>
            <person name="Yan Y."/>
            <person name="Sichtig H."/>
        </authorList>
    </citation>
    <scope>NUCLEOTIDE SEQUENCE [LARGE SCALE GENOMIC DNA]</scope>
    <source>
        <strain evidence="3">FDAARGOS_588</strain>
    </source>
</reference>
<feature type="region of interest" description="Disordered" evidence="1">
    <location>
        <begin position="14"/>
        <end position="34"/>
    </location>
</feature>
<dbReference type="AlphaFoldDB" id="A0AAX1XFR4"/>
<evidence type="ECO:0000313" key="2">
    <source>
        <dbReference type="EMBL" id="RPA30202.1"/>
    </source>
</evidence>
<comment type="caution">
    <text evidence="2">The sequence shown here is derived from an EMBL/GenBank/DDBJ whole genome shotgun (WGS) entry which is preliminary data.</text>
</comment>
<dbReference type="EMBL" id="RKJW01000001">
    <property type="protein sequence ID" value="RPA30202.1"/>
    <property type="molecule type" value="Genomic_DNA"/>
</dbReference>
<accession>A0AAX1XFR4</accession>
<evidence type="ECO:0000313" key="3">
    <source>
        <dbReference type="Proteomes" id="UP000269379"/>
    </source>
</evidence>
<proteinExistence type="predicted"/>
<sequence length="62" mass="6715">MASVPRVHARVRLHAPQLAKSRHTGIAAPNPSRAGVWPRGEWKDRCGGNLLGVVKIAAIARR</sequence>
<gene>
    <name evidence="2" type="ORF">EGT70_09675</name>
</gene>